<evidence type="ECO:0000256" key="2">
    <source>
        <dbReference type="ARBA" id="ARBA00004123"/>
    </source>
</evidence>
<comment type="subcellular location">
    <subcellularLocation>
        <location evidence="2">Nucleus</location>
    </subcellularLocation>
</comment>
<dbReference type="GO" id="GO:0005634">
    <property type="term" value="C:nucleus"/>
    <property type="evidence" value="ECO:0007669"/>
    <property type="project" value="UniProtKB-SubCell"/>
</dbReference>
<keyword evidence="7" id="KW-0539">Nucleus</keyword>
<evidence type="ECO:0000313" key="10">
    <source>
        <dbReference type="EMBL" id="KHN32196.1"/>
    </source>
</evidence>
<dbReference type="AlphaFoldDB" id="A0A0B2RCR1"/>
<evidence type="ECO:0000259" key="9">
    <source>
        <dbReference type="Pfam" id="PF13359"/>
    </source>
</evidence>
<dbReference type="PANTHER" id="PTHR22930">
    <property type="match status" value="1"/>
</dbReference>
<dbReference type="GO" id="GO:0004518">
    <property type="term" value="F:nuclease activity"/>
    <property type="evidence" value="ECO:0007669"/>
    <property type="project" value="UniProtKB-KW"/>
</dbReference>
<dbReference type="Pfam" id="PF13359">
    <property type="entry name" value="DDE_Tnp_4"/>
    <property type="match status" value="1"/>
</dbReference>
<dbReference type="Proteomes" id="UP000053555">
    <property type="component" value="Unassembled WGS sequence"/>
</dbReference>
<keyword evidence="5" id="KW-0479">Metal-binding</keyword>
<evidence type="ECO:0000256" key="4">
    <source>
        <dbReference type="ARBA" id="ARBA00022722"/>
    </source>
</evidence>
<feature type="region of interest" description="Disordered" evidence="8">
    <location>
        <begin position="1"/>
        <end position="26"/>
    </location>
</feature>
<organism evidence="10">
    <name type="scientific">Glycine soja</name>
    <name type="common">Wild soybean</name>
    <dbReference type="NCBI Taxonomy" id="3848"/>
    <lineage>
        <taxon>Eukaryota</taxon>
        <taxon>Viridiplantae</taxon>
        <taxon>Streptophyta</taxon>
        <taxon>Embryophyta</taxon>
        <taxon>Tracheophyta</taxon>
        <taxon>Spermatophyta</taxon>
        <taxon>Magnoliopsida</taxon>
        <taxon>eudicotyledons</taxon>
        <taxon>Gunneridae</taxon>
        <taxon>Pentapetalae</taxon>
        <taxon>rosids</taxon>
        <taxon>fabids</taxon>
        <taxon>Fabales</taxon>
        <taxon>Fabaceae</taxon>
        <taxon>Papilionoideae</taxon>
        <taxon>50 kb inversion clade</taxon>
        <taxon>NPAAA clade</taxon>
        <taxon>indigoferoid/millettioid clade</taxon>
        <taxon>Phaseoleae</taxon>
        <taxon>Glycine</taxon>
        <taxon>Glycine subgen. Soja</taxon>
    </lineage>
</organism>
<dbReference type="PANTHER" id="PTHR22930:SF244">
    <property type="entry name" value="OS05G0593000 PROTEIN"/>
    <property type="match status" value="1"/>
</dbReference>
<gene>
    <name evidence="10" type="ORF">glysoja_035289</name>
</gene>
<sequence length="440" mass="49398">MNVPTRKRRKKNEEGSRSIQKNNTQKKELNSILTSLLFVDAKEKKKEDMLDGYYSEVEESNNPKKRKKLAGGAGGSGSLRRVWVKERSGAWWEECNKPEFPEQEFKKAFRMGRLTFEAICQELNSVIAKEDTTLRTAIPVKQRVAVCLWRLATGDPLSVVSRRFGLGISTCHKLVLEVCTAIKTVLMPKYLQWPNVVTLRDIKGEFENISGIPNVVGSMFTSHVPIIAPKMSVSAYFNKKHTERNHKTSYSVTVQGVVDHRGVFTDVCIGWPGSMGDDQVLEKSSLFHRANNGGINLSGVWVVGGCGYPLLDWVLVPYTQQNLTWTQHSFNEKIGEVRRVAKGAFGRLKGRWGCLQKRTEVKLQDLPLVLGACCVLHNICELKNEEMDHELLKNIDDGDDDYVGEVMEPEVAMRSVSSLKARDAIAHNLLHHGLAGTSFV</sequence>
<dbReference type="InterPro" id="IPR027806">
    <property type="entry name" value="HARBI1_dom"/>
</dbReference>
<dbReference type="GO" id="GO:0016787">
    <property type="term" value="F:hydrolase activity"/>
    <property type="evidence" value="ECO:0007669"/>
    <property type="project" value="UniProtKB-KW"/>
</dbReference>
<dbReference type="EMBL" id="KN650299">
    <property type="protein sequence ID" value="KHN32196.1"/>
    <property type="molecule type" value="Genomic_DNA"/>
</dbReference>
<dbReference type="GO" id="GO:0046872">
    <property type="term" value="F:metal ion binding"/>
    <property type="evidence" value="ECO:0007669"/>
    <property type="project" value="UniProtKB-KW"/>
</dbReference>
<feature type="compositionally biased region" description="Basic residues" evidence="8">
    <location>
        <begin position="1"/>
        <end position="10"/>
    </location>
</feature>
<evidence type="ECO:0000256" key="3">
    <source>
        <dbReference type="ARBA" id="ARBA00006958"/>
    </source>
</evidence>
<accession>A0A0B2RCR1</accession>
<evidence type="ECO:0000256" key="5">
    <source>
        <dbReference type="ARBA" id="ARBA00022723"/>
    </source>
</evidence>
<evidence type="ECO:0000256" key="6">
    <source>
        <dbReference type="ARBA" id="ARBA00022801"/>
    </source>
</evidence>
<keyword evidence="4" id="KW-0540">Nuclease</keyword>
<evidence type="ECO:0000256" key="1">
    <source>
        <dbReference type="ARBA" id="ARBA00001968"/>
    </source>
</evidence>
<reference evidence="10" key="1">
    <citation type="submission" date="2014-07" db="EMBL/GenBank/DDBJ databases">
        <title>Identification of a novel salt tolerance gene in wild soybean by whole-genome sequencing.</title>
        <authorList>
            <person name="Lam H.-M."/>
            <person name="Qi X."/>
            <person name="Li M.-W."/>
            <person name="Liu X."/>
            <person name="Xie M."/>
            <person name="Ni M."/>
            <person name="Xu X."/>
        </authorList>
    </citation>
    <scope>NUCLEOTIDE SEQUENCE [LARGE SCALE GENOMIC DNA]</scope>
    <source>
        <tissue evidence="10">Root</tissue>
    </source>
</reference>
<name>A0A0B2RCR1_GLYSO</name>
<dbReference type="InterPro" id="IPR045249">
    <property type="entry name" value="HARBI1-like"/>
</dbReference>
<evidence type="ECO:0000256" key="8">
    <source>
        <dbReference type="SAM" id="MobiDB-lite"/>
    </source>
</evidence>
<protein>
    <submittedName>
        <fullName evidence="10">Putative nuclease HARBI1</fullName>
    </submittedName>
</protein>
<proteinExistence type="inferred from homology"/>
<keyword evidence="6" id="KW-0378">Hydrolase</keyword>
<feature type="domain" description="DDE Tnp4" evidence="9">
    <location>
        <begin position="221"/>
        <end position="378"/>
    </location>
</feature>
<evidence type="ECO:0000256" key="7">
    <source>
        <dbReference type="ARBA" id="ARBA00023242"/>
    </source>
</evidence>
<comment type="similarity">
    <text evidence="3">Belongs to the HARBI1 family.</text>
</comment>
<comment type="cofactor">
    <cofactor evidence="1">
        <name>a divalent metal cation</name>
        <dbReference type="ChEBI" id="CHEBI:60240"/>
    </cofactor>
</comment>